<evidence type="ECO:0000256" key="7">
    <source>
        <dbReference type="ARBA" id="ARBA00061234"/>
    </source>
</evidence>
<evidence type="ECO:0000256" key="9">
    <source>
        <dbReference type="ARBA" id="ARBA00070061"/>
    </source>
</evidence>
<dbReference type="PANTHER" id="PTHR10088:SF4">
    <property type="entry name" value="GLUCOKINASE REGULATORY PROTEIN"/>
    <property type="match status" value="1"/>
</dbReference>
<feature type="active site" evidence="12">
    <location>
        <position position="116"/>
    </location>
</feature>
<comment type="function">
    <text evidence="12">Specifically catalyzes the cleavage of the D-lactyl ether substituent of MurNAc 6-phosphate, producing GlcNAc 6-phosphate and D-lactate.</text>
</comment>
<comment type="caution">
    <text evidence="14">The sequence shown here is derived from an EMBL/GenBank/DDBJ whole genome shotgun (WGS) entry which is preliminary data.</text>
</comment>
<dbReference type="GO" id="GO:0046348">
    <property type="term" value="P:amino sugar catabolic process"/>
    <property type="evidence" value="ECO:0007669"/>
    <property type="project" value="InterPro"/>
</dbReference>
<dbReference type="InterPro" id="IPR005488">
    <property type="entry name" value="Etherase_MurQ"/>
</dbReference>
<comment type="pathway">
    <text evidence="6">Cell wall biogenesis.</text>
</comment>
<keyword evidence="15" id="KW-1185">Reference proteome</keyword>
<dbReference type="GO" id="GO:0009254">
    <property type="term" value="P:peptidoglycan turnover"/>
    <property type="evidence" value="ECO:0007669"/>
    <property type="project" value="TreeGrafter"/>
</dbReference>
<dbReference type="FunFam" id="1.10.8.1080:FF:000001">
    <property type="entry name" value="N-acetylmuramic acid 6-phosphate etherase"/>
    <property type="match status" value="1"/>
</dbReference>
<dbReference type="Gene3D" id="3.40.50.10490">
    <property type="entry name" value="Glucose-6-phosphate isomerase like protein, domain 1"/>
    <property type="match status" value="1"/>
</dbReference>
<dbReference type="UniPathway" id="UPA00342"/>
<dbReference type="InterPro" id="IPR000408">
    <property type="entry name" value="Reg_chr_condens"/>
</dbReference>
<comment type="pathway">
    <text evidence="12">Amino-sugar metabolism; N-acetylmuramate degradation.</text>
</comment>
<comment type="miscellaneous">
    <text evidence="12">A lyase-type mechanism (elimination/hydration) is suggested for the cleavage of the lactyl ether bond of MurNAc 6-phosphate, with the formation of an alpha,beta-unsaturated aldehyde intermediate with (E)-stereochemistry, followed by the syn addition of water to give product.</text>
</comment>
<dbReference type="PROSITE" id="PS51464">
    <property type="entry name" value="SIS"/>
    <property type="match status" value="1"/>
</dbReference>
<dbReference type="OrthoDB" id="9813395at2"/>
<sequence length="307" mass="32746">MDLTISKLVTEQRNENTQHIDELSTIDVLKLINEEDSIIPGVIAECLPDIALATDAIIQSFKDGGRLFYYGAGTSGRLGILDASECPPTYGTDPEQVQGIIAGGKTAILRAVEGAEDSRELGSSDVDTAAITSKDVVVGIAASGRTPYVLGVMERAKELGATVVGLSNNKDTQMKAVADIMIEAVVGPEVVLGSTRMKAGTAVKMILNMLSTTAMIRSGKVYENLMVDLQASNYKLIERGKRLITLATGASREVVDRVYAQSNGHIKSAIVMILADISFEDAQLRLNQTGGFVREAIQANSLSEQLI</sequence>
<keyword evidence="2 12" id="KW-0456">Lyase</keyword>
<protein>
    <recommendedName>
        <fullName evidence="9 12">N-acetylmuramic acid 6-phosphate etherase</fullName>
        <shortName evidence="12">MurNAc-6-P etherase</shortName>
        <ecNumber evidence="8 12">4.2.1.126</ecNumber>
    </recommendedName>
    <alternativeName>
        <fullName evidence="11 12">N-acetylmuramic acid 6-phosphate hydrolase</fullName>
    </alternativeName>
    <alternativeName>
        <fullName evidence="10 12">N-acetylmuramic acid 6-phosphate lyase</fullName>
    </alternativeName>
</protein>
<evidence type="ECO:0000256" key="6">
    <source>
        <dbReference type="ARBA" id="ARBA00060672"/>
    </source>
</evidence>
<dbReference type="HAMAP" id="MF_00068">
    <property type="entry name" value="MurQ"/>
    <property type="match status" value="1"/>
</dbReference>
<evidence type="ECO:0000256" key="2">
    <source>
        <dbReference type="ARBA" id="ARBA00023239"/>
    </source>
</evidence>
<dbReference type="GO" id="GO:0016803">
    <property type="term" value="F:ether hydrolase activity"/>
    <property type="evidence" value="ECO:0007669"/>
    <property type="project" value="TreeGrafter"/>
</dbReference>
<evidence type="ECO:0000256" key="12">
    <source>
        <dbReference type="HAMAP-Rule" id="MF_00068"/>
    </source>
</evidence>
<gene>
    <name evidence="12 14" type="primary">murQ</name>
    <name evidence="14" type="ORF">E0485_10425</name>
</gene>
<evidence type="ECO:0000256" key="10">
    <source>
        <dbReference type="ARBA" id="ARBA00077905"/>
    </source>
</evidence>
<dbReference type="GO" id="GO:0016835">
    <property type="term" value="F:carbon-oxygen lyase activity"/>
    <property type="evidence" value="ECO:0007669"/>
    <property type="project" value="UniProtKB-UniRule"/>
</dbReference>
<dbReference type="EMBL" id="SKFG01000009">
    <property type="protein sequence ID" value="TCZ77405.1"/>
    <property type="molecule type" value="Genomic_DNA"/>
</dbReference>
<comment type="pathway">
    <text evidence="5">Amino-sugar metabolism; 1,6-anhydro-N-acetylmuramate degradation.</text>
</comment>
<dbReference type="InterPro" id="IPR040190">
    <property type="entry name" value="MURQ/GCKR"/>
</dbReference>
<evidence type="ECO:0000256" key="3">
    <source>
        <dbReference type="ARBA" id="ARBA00023277"/>
    </source>
</evidence>
<organism evidence="14 15">
    <name type="scientific">Paenibacillus albiflavus</name>
    <dbReference type="NCBI Taxonomy" id="2545760"/>
    <lineage>
        <taxon>Bacteria</taxon>
        <taxon>Bacillati</taxon>
        <taxon>Bacillota</taxon>
        <taxon>Bacilli</taxon>
        <taxon>Bacillales</taxon>
        <taxon>Paenibacillaceae</taxon>
        <taxon>Paenibacillus</taxon>
    </lineage>
</organism>
<dbReference type="AlphaFoldDB" id="A0A4R4EGX0"/>
<dbReference type="PROSITE" id="PS50012">
    <property type="entry name" value="RCC1_3"/>
    <property type="match status" value="1"/>
</dbReference>
<evidence type="ECO:0000256" key="8">
    <source>
        <dbReference type="ARBA" id="ARBA00067056"/>
    </source>
</evidence>
<feature type="active site" description="Proton donor" evidence="12">
    <location>
        <position position="85"/>
    </location>
</feature>
<dbReference type="RefSeq" id="WP_132417976.1">
    <property type="nucleotide sequence ID" value="NZ_SKFG01000009.1"/>
</dbReference>
<proteinExistence type="inferred from homology"/>
<evidence type="ECO:0000259" key="13">
    <source>
        <dbReference type="PROSITE" id="PS51464"/>
    </source>
</evidence>
<comment type="subunit">
    <text evidence="1 12">Homodimer.</text>
</comment>
<accession>A0A4R4EGX0</accession>
<evidence type="ECO:0000313" key="14">
    <source>
        <dbReference type="EMBL" id="TCZ77405.1"/>
    </source>
</evidence>
<dbReference type="NCBIfam" id="NF009222">
    <property type="entry name" value="PRK12570.1"/>
    <property type="match status" value="1"/>
</dbReference>
<comment type="catalytic activity">
    <reaction evidence="4 12">
        <text>N-acetyl-D-muramate 6-phosphate + H2O = N-acetyl-D-glucosamine 6-phosphate + (R)-lactate</text>
        <dbReference type="Rhea" id="RHEA:26410"/>
        <dbReference type="ChEBI" id="CHEBI:15377"/>
        <dbReference type="ChEBI" id="CHEBI:16004"/>
        <dbReference type="ChEBI" id="CHEBI:57513"/>
        <dbReference type="ChEBI" id="CHEBI:58722"/>
        <dbReference type="EC" id="4.2.1.126"/>
    </reaction>
</comment>
<dbReference type="NCBIfam" id="TIGR00274">
    <property type="entry name" value="N-acetylmuramic acid 6-phosphate etherase"/>
    <property type="match status" value="1"/>
</dbReference>
<name>A0A4R4EGX0_9BACL</name>
<evidence type="ECO:0000256" key="5">
    <source>
        <dbReference type="ARBA" id="ARBA00060595"/>
    </source>
</evidence>
<dbReference type="GO" id="GO:0097367">
    <property type="term" value="F:carbohydrate derivative binding"/>
    <property type="evidence" value="ECO:0007669"/>
    <property type="project" value="InterPro"/>
</dbReference>
<dbReference type="NCBIfam" id="NF003915">
    <property type="entry name" value="PRK05441.1"/>
    <property type="match status" value="1"/>
</dbReference>
<dbReference type="Proteomes" id="UP000295418">
    <property type="component" value="Unassembled WGS sequence"/>
</dbReference>
<evidence type="ECO:0000313" key="15">
    <source>
        <dbReference type="Proteomes" id="UP000295418"/>
    </source>
</evidence>
<evidence type="ECO:0000256" key="1">
    <source>
        <dbReference type="ARBA" id="ARBA00011738"/>
    </source>
</evidence>
<reference evidence="14 15" key="1">
    <citation type="submission" date="2019-03" db="EMBL/GenBank/DDBJ databases">
        <authorList>
            <person name="Kim M.K.M."/>
        </authorList>
    </citation>
    <scope>NUCLEOTIDE SEQUENCE [LARGE SCALE GENOMIC DNA]</scope>
    <source>
        <strain evidence="14 15">18JY21-1</strain>
    </source>
</reference>
<dbReference type="FunFam" id="3.40.50.10490:FF:000014">
    <property type="entry name" value="N-acetylmuramic acid 6-phosphate etherase"/>
    <property type="match status" value="1"/>
</dbReference>
<keyword evidence="3 12" id="KW-0119">Carbohydrate metabolism</keyword>
<dbReference type="InterPro" id="IPR046348">
    <property type="entry name" value="SIS_dom_sf"/>
</dbReference>
<dbReference type="CDD" id="cd05007">
    <property type="entry name" value="SIS_Etherase"/>
    <property type="match status" value="1"/>
</dbReference>
<evidence type="ECO:0000256" key="11">
    <source>
        <dbReference type="ARBA" id="ARBA00084049"/>
    </source>
</evidence>
<dbReference type="Pfam" id="PF22645">
    <property type="entry name" value="GKRP_SIS_N"/>
    <property type="match status" value="1"/>
</dbReference>
<comment type="similarity">
    <text evidence="7 12">Belongs to the GCKR-like family. MurNAc-6-P etherase subfamily.</text>
</comment>
<dbReference type="SUPFAM" id="SSF53697">
    <property type="entry name" value="SIS domain"/>
    <property type="match status" value="1"/>
</dbReference>
<dbReference type="EC" id="4.2.1.126" evidence="8 12"/>
<dbReference type="PANTHER" id="PTHR10088">
    <property type="entry name" value="GLUCOKINASE REGULATORY PROTEIN"/>
    <property type="match status" value="1"/>
</dbReference>
<evidence type="ECO:0000256" key="4">
    <source>
        <dbReference type="ARBA" id="ARBA00051747"/>
    </source>
</evidence>
<feature type="domain" description="SIS" evidence="13">
    <location>
        <begin position="57"/>
        <end position="220"/>
    </location>
</feature>
<dbReference type="Gene3D" id="1.10.8.1080">
    <property type="match status" value="1"/>
</dbReference>
<dbReference type="InterPro" id="IPR001347">
    <property type="entry name" value="SIS_dom"/>
</dbReference>
<dbReference type="GO" id="GO:0097173">
    <property type="term" value="P:N-acetylmuramic acid catabolic process"/>
    <property type="evidence" value="ECO:0007669"/>
    <property type="project" value="UniProtKB-UniPathway"/>
</dbReference>